<gene>
    <name evidence="1" type="ORF">H257_00896</name>
</gene>
<sequence length="80" mass="8416">MAIKRTLDSTADFAAPTLHGGTSPAPAQYALFSPTHAAGGEGGGTHINAKRLRAPDVHGFSASEMKDVSAISQWIRHVFE</sequence>
<accession>W4HCM0</accession>
<name>W4HCM0_APHAT</name>
<organism evidence="1">
    <name type="scientific">Aphanomyces astaci</name>
    <name type="common">Crayfish plague agent</name>
    <dbReference type="NCBI Taxonomy" id="112090"/>
    <lineage>
        <taxon>Eukaryota</taxon>
        <taxon>Sar</taxon>
        <taxon>Stramenopiles</taxon>
        <taxon>Oomycota</taxon>
        <taxon>Saprolegniomycetes</taxon>
        <taxon>Saprolegniales</taxon>
        <taxon>Verrucalvaceae</taxon>
        <taxon>Aphanomyces</taxon>
    </lineage>
</organism>
<evidence type="ECO:0000313" key="1">
    <source>
        <dbReference type="EMBL" id="ETV89730.1"/>
    </source>
</evidence>
<dbReference type="RefSeq" id="XP_009822130.1">
    <property type="nucleotide sequence ID" value="XM_009823828.1"/>
</dbReference>
<dbReference type="AlphaFoldDB" id="W4HCM0"/>
<dbReference type="EMBL" id="KI913114">
    <property type="protein sequence ID" value="ETV89730.1"/>
    <property type="molecule type" value="Genomic_DNA"/>
</dbReference>
<reference evidence="1" key="1">
    <citation type="submission" date="2013-12" db="EMBL/GenBank/DDBJ databases">
        <title>The Genome Sequence of Aphanomyces astaci APO3.</title>
        <authorList>
            <consortium name="The Broad Institute Genomics Platform"/>
            <person name="Russ C."/>
            <person name="Tyler B."/>
            <person name="van West P."/>
            <person name="Dieguez-Uribeondo J."/>
            <person name="Young S.K."/>
            <person name="Zeng Q."/>
            <person name="Gargeya S."/>
            <person name="Fitzgerald M."/>
            <person name="Abouelleil A."/>
            <person name="Alvarado L."/>
            <person name="Chapman S.B."/>
            <person name="Gainer-Dewar J."/>
            <person name="Goldberg J."/>
            <person name="Griggs A."/>
            <person name="Gujja S."/>
            <person name="Hansen M."/>
            <person name="Howarth C."/>
            <person name="Imamovic A."/>
            <person name="Ireland A."/>
            <person name="Larimer J."/>
            <person name="McCowan C."/>
            <person name="Murphy C."/>
            <person name="Pearson M."/>
            <person name="Poon T.W."/>
            <person name="Priest M."/>
            <person name="Roberts A."/>
            <person name="Saif S."/>
            <person name="Shea T."/>
            <person name="Sykes S."/>
            <person name="Wortman J."/>
            <person name="Nusbaum C."/>
            <person name="Birren B."/>
        </authorList>
    </citation>
    <scope>NUCLEOTIDE SEQUENCE [LARGE SCALE GENOMIC DNA]</scope>
    <source>
        <strain evidence="1">APO3</strain>
    </source>
</reference>
<protein>
    <submittedName>
        <fullName evidence="1">Uncharacterized protein</fullName>
    </submittedName>
</protein>
<proteinExistence type="predicted"/>
<dbReference type="OrthoDB" id="59728at2759"/>
<dbReference type="VEuPathDB" id="FungiDB:H257_00896"/>
<dbReference type="GeneID" id="20802892"/>